<name>A0A084AX87_STACB</name>
<proteinExistence type="predicted"/>
<keyword evidence="3" id="KW-1185">Reference proteome</keyword>
<sequence length="108" mass="10747">MTRASYTGAGPDTGAGAGAGAGAEVGMGAGAEAGTGAGAPLLRRFQRAKAGDGWYRRSYPLEDFPHPVPGMGMALAVRPSQGRVGGREQAVAPVGGAKVQHKPASETD</sequence>
<dbReference type="HOGENOM" id="CLU_2198718_0_0_1"/>
<feature type="region of interest" description="Disordered" evidence="1">
    <location>
        <begin position="1"/>
        <end position="40"/>
    </location>
</feature>
<organism evidence="2 3">
    <name type="scientific">Stachybotrys chartarum (strain CBS 109288 / IBT 7711)</name>
    <name type="common">Toxic black mold</name>
    <name type="synonym">Stilbospora chartarum</name>
    <dbReference type="NCBI Taxonomy" id="1280523"/>
    <lineage>
        <taxon>Eukaryota</taxon>
        <taxon>Fungi</taxon>
        <taxon>Dikarya</taxon>
        <taxon>Ascomycota</taxon>
        <taxon>Pezizomycotina</taxon>
        <taxon>Sordariomycetes</taxon>
        <taxon>Hypocreomycetidae</taxon>
        <taxon>Hypocreales</taxon>
        <taxon>Stachybotryaceae</taxon>
        <taxon>Stachybotrys</taxon>
    </lineage>
</organism>
<dbReference type="EMBL" id="KL648504">
    <property type="protein sequence ID" value="KEY69916.1"/>
    <property type="molecule type" value="Genomic_DNA"/>
</dbReference>
<evidence type="ECO:0000313" key="2">
    <source>
        <dbReference type="EMBL" id="KEY69916.1"/>
    </source>
</evidence>
<evidence type="ECO:0000313" key="3">
    <source>
        <dbReference type="Proteomes" id="UP000028045"/>
    </source>
</evidence>
<reference evidence="2 3" key="1">
    <citation type="journal article" date="2014" name="BMC Genomics">
        <title>Comparative genome sequencing reveals chemotype-specific gene clusters in the toxigenic black mold Stachybotrys.</title>
        <authorList>
            <person name="Semeiks J."/>
            <person name="Borek D."/>
            <person name="Otwinowski Z."/>
            <person name="Grishin N.V."/>
        </authorList>
    </citation>
    <scope>NUCLEOTIDE SEQUENCE [LARGE SCALE GENOMIC DNA]</scope>
    <source>
        <strain evidence="3">CBS 109288 / IBT 7711</strain>
    </source>
</reference>
<gene>
    <name evidence="2" type="ORF">S7711_11344</name>
</gene>
<dbReference type="Proteomes" id="UP000028045">
    <property type="component" value="Unassembled WGS sequence"/>
</dbReference>
<protein>
    <submittedName>
        <fullName evidence="2">Uncharacterized protein</fullName>
    </submittedName>
</protein>
<feature type="compositionally biased region" description="Gly residues" evidence="1">
    <location>
        <begin position="11"/>
        <end position="37"/>
    </location>
</feature>
<evidence type="ECO:0000256" key="1">
    <source>
        <dbReference type="SAM" id="MobiDB-lite"/>
    </source>
</evidence>
<dbReference type="AlphaFoldDB" id="A0A084AX87"/>
<accession>A0A084AX87</accession>
<feature type="region of interest" description="Disordered" evidence="1">
    <location>
        <begin position="79"/>
        <end position="108"/>
    </location>
</feature>